<name>A0AAN6SBM7_9PEZI</name>
<keyword evidence="2" id="KW-1185">Reference proteome</keyword>
<dbReference type="AlphaFoldDB" id="A0AAN6SBM7"/>
<comment type="caution">
    <text evidence="1">The sequence shown here is derived from an EMBL/GenBank/DDBJ whole genome shotgun (WGS) entry which is preliminary data.</text>
</comment>
<organism evidence="1 2">
    <name type="scientific">Pseudoneurospora amorphoporcata</name>
    <dbReference type="NCBI Taxonomy" id="241081"/>
    <lineage>
        <taxon>Eukaryota</taxon>
        <taxon>Fungi</taxon>
        <taxon>Dikarya</taxon>
        <taxon>Ascomycota</taxon>
        <taxon>Pezizomycotina</taxon>
        <taxon>Sordariomycetes</taxon>
        <taxon>Sordariomycetidae</taxon>
        <taxon>Sordariales</taxon>
        <taxon>Sordariaceae</taxon>
        <taxon>Pseudoneurospora</taxon>
    </lineage>
</organism>
<gene>
    <name evidence="1" type="ORF">QBC32DRAFT_351985</name>
</gene>
<dbReference type="EMBL" id="MU859273">
    <property type="protein sequence ID" value="KAK3948287.1"/>
    <property type="molecule type" value="Genomic_DNA"/>
</dbReference>
<reference evidence="1" key="1">
    <citation type="journal article" date="2023" name="Mol. Phylogenet. Evol.">
        <title>Genome-scale phylogeny and comparative genomics of the fungal order Sordariales.</title>
        <authorList>
            <person name="Hensen N."/>
            <person name="Bonometti L."/>
            <person name="Westerberg I."/>
            <person name="Brannstrom I.O."/>
            <person name="Guillou S."/>
            <person name="Cros-Aarteil S."/>
            <person name="Calhoun S."/>
            <person name="Haridas S."/>
            <person name="Kuo A."/>
            <person name="Mondo S."/>
            <person name="Pangilinan J."/>
            <person name="Riley R."/>
            <person name="LaButti K."/>
            <person name="Andreopoulos B."/>
            <person name="Lipzen A."/>
            <person name="Chen C."/>
            <person name="Yan M."/>
            <person name="Daum C."/>
            <person name="Ng V."/>
            <person name="Clum A."/>
            <person name="Steindorff A."/>
            <person name="Ohm R.A."/>
            <person name="Martin F."/>
            <person name="Silar P."/>
            <person name="Natvig D.O."/>
            <person name="Lalanne C."/>
            <person name="Gautier V."/>
            <person name="Ament-Velasquez S.L."/>
            <person name="Kruys A."/>
            <person name="Hutchinson M.I."/>
            <person name="Powell A.J."/>
            <person name="Barry K."/>
            <person name="Miller A.N."/>
            <person name="Grigoriev I.V."/>
            <person name="Debuchy R."/>
            <person name="Gladieux P."/>
            <person name="Hiltunen Thoren M."/>
            <person name="Johannesson H."/>
        </authorList>
    </citation>
    <scope>NUCLEOTIDE SEQUENCE</scope>
    <source>
        <strain evidence="1">CBS 626.80</strain>
    </source>
</reference>
<protein>
    <submittedName>
        <fullName evidence="1">Uncharacterized protein</fullName>
    </submittedName>
</protein>
<accession>A0AAN6SBM7</accession>
<sequence length="99" mass="10941">MSQSQSLLLLSGGLLALLLIVALPLILRQLMASPSHFQFHPVTVRVAAAGAMLIEDRTHHDTIPDPGTDRYLVHEWQVFFSSQVAKKVTSRNEVANPKL</sequence>
<reference evidence="1" key="2">
    <citation type="submission" date="2023-06" db="EMBL/GenBank/DDBJ databases">
        <authorList>
            <consortium name="Lawrence Berkeley National Laboratory"/>
            <person name="Mondo S.J."/>
            <person name="Hensen N."/>
            <person name="Bonometti L."/>
            <person name="Westerberg I."/>
            <person name="Brannstrom I.O."/>
            <person name="Guillou S."/>
            <person name="Cros-Aarteil S."/>
            <person name="Calhoun S."/>
            <person name="Haridas S."/>
            <person name="Kuo A."/>
            <person name="Pangilinan J."/>
            <person name="Riley R."/>
            <person name="Labutti K."/>
            <person name="Andreopoulos B."/>
            <person name="Lipzen A."/>
            <person name="Chen C."/>
            <person name="Yanf M."/>
            <person name="Daum C."/>
            <person name="Ng V."/>
            <person name="Clum A."/>
            <person name="Steindorff A."/>
            <person name="Ohm R."/>
            <person name="Martin F."/>
            <person name="Silar P."/>
            <person name="Natvig D."/>
            <person name="Lalanne C."/>
            <person name="Gautier V."/>
            <person name="Ament-Velasquez S.L."/>
            <person name="Kruys A."/>
            <person name="Hutchinson M.I."/>
            <person name="Powell A.J."/>
            <person name="Barry K."/>
            <person name="Miller A.N."/>
            <person name="Grigoriev I.V."/>
            <person name="Debuchy R."/>
            <person name="Gladieux P."/>
            <person name="Thoren M.H."/>
            <person name="Johannesson H."/>
        </authorList>
    </citation>
    <scope>NUCLEOTIDE SEQUENCE</scope>
    <source>
        <strain evidence="1">CBS 626.80</strain>
    </source>
</reference>
<evidence type="ECO:0000313" key="2">
    <source>
        <dbReference type="Proteomes" id="UP001303222"/>
    </source>
</evidence>
<proteinExistence type="predicted"/>
<dbReference type="Proteomes" id="UP001303222">
    <property type="component" value="Unassembled WGS sequence"/>
</dbReference>
<evidence type="ECO:0000313" key="1">
    <source>
        <dbReference type="EMBL" id="KAK3948287.1"/>
    </source>
</evidence>